<dbReference type="Gene3D" id="1.50.10.10">
    <property type="match status" value="1"/>
</dbReference>
<evidence type="ECO:0000256" key="6">
    <source>
        <dbReference type="RuleBase" id="RU361167"/>
    </source>
</evidence>
<comment type="caution">
    <text evidence="8">The sequence shown here is derived from an EMBL/GenBank/DDBJ whole genome shotgun (WGS) entry which is preliminary data.</text>
</comment>
<dbReference type="EMBL" id="CALYLO010000001">
    <property type="protein sequence ID" value="CAH8243033.1"/>
    <property type="molecule type" value="Genomic_DNA"/>
</dbReference>
<proteinExistence type="inferred from homology"/>
<keyword evidence="9" id="KW-1185">Reference proteome</keyword>
<evidence type="ECO:0000256" key="7">
    <source>
        <dbReference type="SAM" id="SignalP"/>
    </source>
</evidence>
<keyword evidence="6" id="KW-0624">Polysaccharide degradation</keyword>
<dbReference type="InterPro" id="IPR019834">
    <property type="entry name" value="Glyco_hydro_8_CS"/>
</dbReference>
<gene>
    <name evidence="8" type="ORF">WJ0W_000242</name>
</gene>
<dbReference type="PRINTS" id="PR00735">
    <property type="entry name" value="GLHYDRLASE8"/>
</dbReference>
<dbReference type="GO" id="GO:0016787">
    <property type="term" value="F:hydrolase activity"/>
    <property type="evidence" value="ECO:0007669"/>
    <property type="project" value="UniProtKB-KW"/>
</dbReference>
<dbReference type="SUPFAM" id="SSF48208">
    <property type="entry name" value="Six-hairpin glycosidases"/>
    <property type="match status" value="1"/>
</dbReference>
<dbReference type="EC" id="3.2.1.-" evidence="6"/>
<dbReference type="Proteomes" id="UP001154322">
    <property type="component" value="Unassembled WGS sequence"/>
</dbReference>
<accession>A0ABM9FV54</accession>
<dbReference type="Pfam" id="PF01270">
    <property type="entry name" value="Glyco_hydro_8"/>
    <property type="match status" value="1"/>
</dbReference>
<reference evidence="8" key="1">
    <citation type="submission" date="2022-06" db="EMBL/GenBank/DDBJ databases">
        <authorList>
            <person name="Dietemann V."/>
            <person name="Ory F."/>
            <person name="Dainat B."/>
            <person name="Oberhansli S."/>
        </authorList>
    </citation>
    <scope>NUCLEOTIDE SEQUENCE</scope>
    <source>
        <strain evidence="8">Ena-SAMPLE-TAB-26-04-2022-14:26:32:270-5432</strain>
    </source>
</reference>
<name>A0ABM9FV54_9BACL</name>
<feature type="active site" description="Nucleophile" evidence="5">
    <location>
        <position position="173"/>
    </location>
</feature>
<keyword evidence="4 6" id="KW-0326">Glycosidase</keyword>
<evidence type="ECO:0000256" key="5">
    <source>
        <dbReference type="PROSITE-ProRule" id="PRU10058"/>
    </source>
</evidence>
<keyword evidence="6" id="KW-0119">Carbohydrate metabolism</keyword>
<evidence type="ECO:0000256" key="4">
    <source>
        <dbReference type="ARBA" id="ARBA00023295"/>
    </source>
</evidence>
<evidence type="ECO:0000256" key="3">
    <source>
        <dbReference type="ARBA" id="ARBA00022801"/>
    </source>
</evidence>
<evidence type="ECO:0000256" key="1">
    <source>
        <dbReference type="ARBA" id="ARBA00009209"/>
    </source>
</evidence>
<dbReference type="InterPro" id="IPR012341">
    <property type="entry name" value="6hp_glycosidase-like_sf"/>
</dbReference>
<evidence type="ECO:0000313" key="9">
    <source>
        <dbReference type="Proteomes" id="UP001154322"/>
    </source>
</evidence>
<dbReference type="RefSeq" id="WP_213428097.1">
    <property type="nucleotide sequence ID" value="NZ_AP031286.1"/>
</dbReference>
<dbReference type="PROSITE" id="PS00812">
    <property type="entry name" value="GLYCOSYL_HYDROL_F8"/>
    <property type="match status" value="1"/>
</dbReference>
<evidence type="ECO:0000313" key="8">
    <source>
        <dbReference type="EMBL" id="CAH8243033.1"/>
    </source>
</evidence>
<feature type="signal peptide" evidence="7">
    <location>
        <begin position="1"/>
        <end position="22"/>
    </location>
</feature>
<dbReference type="InterPro" id="IPR008928">
    <property type="entry name" value="6-hairpin_glycosidase_sf"/>
</dbReference>
<evidence type="ECO:0000256" key="2">
    <source>
        <dbReference type="ARBA" id="ARBA00022729"/>
    </source>
</evidence>
<protein>
    <recommendedName>
        <fullName evidence="6">Glucanase</fullName>
        <ecNumber evidence="6">3.2.1.-</ecNumber>
    </recommendedName>
</protein>
<sequence length="430" mass="48069">MRKSVKWFLCLTLLLGSVQTLWVMSEKTASAAAVNRPFPQHQSYASGVIKPNNVSQSQMDNEVKRLYNEWKARYLKKNPYVSNQYFVHYNLNGESDDDYPNAVTTSEANGYGMLITAYMAGHDANAKTYFDGLYRFYKAHPSEINPKLMAWQQIDNGSAIVNNTEAGSDAATDGDMDMAYALLLADKQWGSSSGINYRAEAVNLINAIMQSEVNQKSWHLKLGDWASDSDSKWGKGTRPSDFMLNHLRVFKAATGDSRWDNVLNRTYTIIQQLFSGYSGSTGLMPDFATKESSGYKPAVGTYLETPNDGNYYYNSCRTPWRIATDYILTGDTRAKAQLTKLNSWIKSSTGSKPANIRAGYKLNGSPLVSYYDLPFSTPFAVSAMIDSSNQEWLNSLWSNTTSKSTNGDTYFGNSIRLLSLIVVSGNWWTP</sequence>
<keyword evidence="2 7" id="KW-0732">Signal</keyword>
<comment type="similarity">
    <text evidence="1 6">Belongs to the glycosyl hydrolase 8 (cellulase D) family.</text>
</comment>
<feature type="chain" id="PRO_5046844173" description="Glucanase" evidence="7">
    <location>
        <begin position="23"/>
        <end position="430"/>
    </location>
</feature>
<organism evidence="8 9">
    <name type="scientific">Paenibacillus melissococcoides</name>
    <dbReference type="NCBI Taxonomy" id="2912268"/>
    <lineage>
        <taxon>Bacteria</taxon>
        <taxon>Bacillati</taxon>
        <taxon>Bacillota</taxon>
        <taxon>Bacilli</taxon>
        <taxon>Bacillales</taxon>
        <taxon>Paenibacillaceae</taxon>
        <taxon>Paenibacillus</taxon>
    </lineage>
</organism>
<dbReference type="InterPro" id="IPR002037">
    <property type="entry name" value="Glyco_hydro_8"/>
</dbReference>
<keyword evidence="3 6" id="KW-0378">Hydrolase</keyword>